<dbReference type="OrthoDB" id="2518564at2759"/>
<comment type="caution">
    <text evidence="2">The sequence shown here is derived from an EMBL/GenBank/DDBJ whole genome shotgun (WGS) entry which is preliminary data.</text>
</comment>
<feature type="compositionally biased region" description="Basic and acidic residues" evidence="1">
    <location>
        <begin position="120"/>
        <end position="138"/>
    </location>
</feature>
<evidence type="ECO:0000313" key="2">
    <source>
        <dbReference type="EMBL" id="MBW0527282.1"/>
    </source>
</evidence>
<protein>
    <submittedName>
        <fullName evidence="2">Uncharacterized protein</fullName>
    </submittedName>
</protein>
<sequence length="226" mass="26365">MQTPQPFRPKYPVPPISSSYQPYVPAQLAPRQLLTCFYCVEEGNSTVRCNHLTEDLEKKIVLRHGGTYLFPNFEIVPSEGPTSEKELVKQFSKEQEEFTKQKMQTRKGIARQESQSQTQQEDKNETHKPFKKKIPGDYHGEDKAEEEIRVLIPKKYKKAHEGKEVDNENIKIIYKNKNKEVLRQDSQKMELKNKVKSTANTPKLIIEHVMKKILEQKTNLTLKEIL</sequence>
<reference evidence="2" key="1">
    <citation type="submission" date="2021-03" db="EMBL/GenBank/DDBJ databases">
        <title>Draft genome sequence of rust myrtle Austropuccinia psidii MF-1, a brazilian biotype.</title>
        <authorList>
            <person name="Quecine M.C."/>
            <person name="Pachon D.M.R."/>
            <person name="Bonatelli M.L."/>
            <person name="Correr F.H."/>
            <person name="Franceschini L.M."/>
            <person name="Leite T.F."/>
            <person name="Margarido G.R.A."/>
            <person name="Almeida C.A."/>
            <person name="Ferrarezi J.A."/>
            <person name="Labate C.A."/>
        </authorList>
    </citation>
    <scope>NUCLEOTIDE SEQUENCE</scope>
    <source>
        <strain evidence="2">MF-1</strain>
    </source>
</reference>
<proteinExistence type="predicted"/>
<gene>
    <name evidence="2" type="ORF">O181_066997</name>
</gene>
<evidence type="ECO:0000256" key="1">
    <source>
        <dbReference type="SAM" id="MobiDB-lite"/>
    </source>
</evidence>
<dbReference type="AlphaFoldDB" id="A0A9Q3EZZ6"/>
<keyword evidence="3" id="KW-1185">Reference proteome</keyword>
<dbReference type="Proteomes" id="UP000765509">
    <property type="component" value="Unassembled WGS sequence"/>
</dbReference>
<name>A0A9Q3EZZ6_9BASI</name>
<evidence type="ECO:0000313" key="3">
    <source>
        <dbReference type="Proteomes" id="UP000765509"/>
    </source>
</evidence>
<organism evidence="2 3">
    <name type="scientific">Austropuccinia psidii MF-1</name>
    <dbReference type="NCBI Taxonomy" id="1389203"/>
    <lineage>
        <taxon>Eukaryota</taxon>
        <taxon>Fungi</taxon>
        <taxon>Dikarya</taxon>
        <taxon>Basidiomycota</taxon>
        <taxon>Pucciniomycotina</taxon>
        <taxon>Pucciniomycetes</taxon>
        <taxon>Pucciniales</taxon>
        <taxon>Sphaerophragmiaceae</taxon>
        <taxon>Austropuccinia</taxon>
    </lineage>
</organism>
<dbReference type="EMBL" id="AVOT02033393">
    <property type="protein sequence ID" value="MBW0527282.1"/>
    <property type="molecule type" value="Genomic_DNA"/>
</dbReference>
<feature type="region of interest" description="Disordered" evidence="1">
    <location>
        <begin position="96"/>
        <end position="138"/>
    </location>
</feature>
<accession>A0A9Q3EZZ6</accession>